<organism evidence="3 4">
    <name type="scientific">Pseudoxanthomonas indica</name>
    <dbReference type="NCBI Taxonomy" id="428993"/>
    <lineage>
        <taxon>Bacteria</taxon>
        <taxon>Pseudomonadati</taxon>
        <taxon>Pseudomonadota</taxon>
        <taxon>Gammaproteobacteria</taxon>
        <taxon>Lysobacterales</taxon>
        <taxon>Lysobacteraceae</taxon>
        <taxon>Pseudoxanthomonas</taxon>
    </lineage>
</organism>
<keyword evidence="2" id="KW-0472">Membrane</keyword>
<dbReference type="OrthoDB" id="119761at2"/>
<reference evidence="3 4" key="1">
    <citation type="submission" date="2017-02" db="EMBL/GenBank/DDBJ databases">
        <authorList>
            <person name="Peterson S.W."/>
        </authorList>
    </citation>
    <scope>NUCLEOTIDE SEQUENCE [LARGE SCALE GENOMIC DNA]</scope>
    <source>
        <strain evidence="3 4">P15</strain>
    </source>
</reference>
<keyword evidence="1" id="KW-0175">Coiled coil</keyword>
<dbReference type="Proteomes" id="UP000190341">
    <property type="component" value="Unassembled WGS sequence"/>
</dbReference>
<evidence type="ECO:0000313" key="3">
    <source>
        <dbReference type="EMBL" id="SKC56005.1"/>
    </source>
</evidence>
<evidence type="ECO:0000256" key="2">
    <source>
        <dbReference type="SAM" id="Phobius"/>
    </source>
</evidence>
<dbReference type="RefSeq" id="WP_079723493.1">
    <property type="nucleotide sequence ID" value="NZ_BMCL01000002.1"/>
</dbReference>
<protein>
    <submittedName>
        <fullName evidence="3">Low affinity Fe/Cu permease</fullName>
    </submittedName>
</protein>
<dbReference type="EMBL" id="FUZV01000001">
    <property type="protein sequence ID" value="SKC56005.1"/>
    <property type="molecule type" value="Genomic_DNA"/>
</dbReference>
<feature type="coiled-coil region" evidence="1">
    <location>
        <begin position="81"/>
        <end position="126"/>
    </location>
</feature>
<feature type="transmembrane region" description="Helical" evidence="2">
    <location>
        <begin position="21"/>
        <end position="43"/>
    </location>
</feature>
<keyword evidence="4" id="KW-1185">Reference proteome</keyword>
<keyword evidence="2" id="KW-0812">Transmembrane</keyword>
<name>A0A1T5JX67_9GAMM</name>
<feature type="transmembrane region" description="Helical" evidence="2">
    <location>
        <begin position="49"/>
        <end position="66"/>
    </location>
</feature>
<evidence type="ECO:0000256" key="1">
    <source>
        <dbReference type="SAM" id="Coils"/>
    </source>
</evidence>
<dbReference type="AlphaFoldDB" id="A0A1T5JX67"/>
<dbReference type="Pfam" id="PF04120">
    <property type="entry name" value="Iron_permease"/>
    <property type="match status" value="1"/>
</dbReference>
<accession>A0A1T5JX67</accession>
<dbReference type="GO" id="GO:0055085">
    <property type="term" value="P:transmembrane transport"/>
    <property type="evidence" value="ECO:0007669"/>
    <property type="project" value="InterPro"/>
</dbReference>
<dbReference type="STRING" id="428993.SAMN06296058_1164"/>
<gene>
    <name evidence="3" type="ORF">SAMN06296058_1164</name>
</gene>
<keyword evidence="2" id="KW-1133">Transmembrane helix</keyword>
<dbReference type="InterPro" id="IPR007251">
    <property type="entry name" value="Iron_permease_Fet4"/>
</dbReference>
<proteinExistence type="predicted"/>
<evidence type="ECO:0000313" key="4">
    <source>
        <dbReference type="Proteomes" id="UP000190341"/>
    </source>
</evidence>
<sequence>MGKQSAFTRLAKRAAAFTGRGTCFALALLVVAVWAISGPLFAFSDTWQLVINTGTTIITFLMVFLIQNTQNRDTEAIQIKLDELIHVTARANNELLDLEELEEKELDRLRDHYEAMAQKAKQARTRRGHRDAR</sequence>